<evidence type="ECO:0000256" key="2">
    <source>
        <dbReference type="ARBA" id="ARBA00023125"/>
    </source>
</evidence>
<evidence type="ECO:0000259" key="4">
    <source>
        <dbReference type="PROSITE" id="PS51118"/>
    </source>
</evidence>
<name>A0AAE7UT65_9HYPH</name>
<dbReference type="PROSITE" id="PS51118">
    <property type="entry name" value="HTH_HXLR"/>
    <property type="match status" value="1"/>
</dbReference>
<evidence type="ECO:0000256" key="1">
    <source>
        <dbReference type="ARBA" id="ARBA00023015"/>
    </source>
</evidence>
<dbReference type="InterPro" id="IPR036390">
    <property type="entry name" value="WH_DNA-bd_sf"/>
</dbReference>
<dbReference type="InterPro" id="IPR002577">
    <property type="entry name" value="HTH_HxlR"/>
</dbReference>
<geneLocation type="plasmid" evidence="6 7">
    <name>pW2_73_1</name>
</geneLocation>
<keyword evidence="2" id="KW-0238">DNA-binding</keyword>
<keyword evidence="8" id="KW-1185">Reference proteome</keyword>
<reference evidence="6" key="2">
    <citation type="submission" date="2020-02" db="EMBL/GenBank/DDBJ databases">
        <title>Unexpected conservation and global transmission of agrobacterial virulence plasmids.</title>
        <authorList>
            <person name="Weisberg A.J."/>
            <person name="Davis E.W. II"/>
            <person name="Tabima J.R."/>
            <person name="Belcher M.S."/>
            <person name="Miller M."/>
            <person name="Kuo C.-H."/>
            <person name="Loper J.E."/>
            <person name="Grunwald N.J."/>
            <person name="Putnam M.L."/>
            <person name="Chang J.H."/>
        </authorList>
    </citation>
    <scope>NUCLEOTIDE SEQUENCE</scope>
    <source>
        <strain evidence="6">W2/73</strain>
        <plasmid evidence="6">pW2_73_1</plasmid>
    </source>
</reference>
<dbReference type="KEGG" id="arui:G6M88_23240"/>
<dbReference type="EMBL" id="JAAMCP010000017">
    <property type="protein sequence ID" value="NTF39788.1"/>
    <property type="molecule type" value="Genomic_DNA"/>
</dbReference>
<accession>A0AAE7UT65</accession>
<feature type="domain" description="HTH hxlR-type" evidence="4">
    <location>
        <begin position="29"/>
        <end position="127"/>
    </location>
</feature>
<dbReference type="SUPFAM" id="SSF46785">
    <property type="entry name" value="Winged helix' DNA-binding domain"/>
    <property type="match status" value="1"/>
</dbReference>
<dbReference type="PANTHER" id="PTHR33204">
    <property type="entry name" value="TRANSCRIPTIONAL REGULATOR, MARR FAMILY"/>
    <property type="match status" value="1"/>
</dbReference>
<protein>
    <submittedName>
        <fullName evidence="6">Transcriptional regulator</fullName>
    </submittedName>
</protein>
<dbReference type="RefSeq" id="WP_083212751.1">
    <property type="nucleotide sequence ID" value="NZ_CP049208.1"/>
</dbReference>
<dbReference type="EMBL" id="CP049208">
    <property type="protein sequence ID" value="QTG03372.1"/>
    <property type="molecule type" value="Genomic_DNA"/>
</dbReference>
<sequence>MSGINLSTRHLEVTVKDIDKNAFIVREDCPPRRIHALLTPKWTSMVLYVLHHATFRTGELQRAMPGISKKMLTQTLRELEVDGLVTRDVHSSVPPVIEYSLTDLGRQIVQPILALYDWADANKDLLDRIESRCRRP</sequence>
<dbReference type="Proteomes" id="UP000822331">
    <property type="component" value="Unassembled WGS sequence"/>
</dbReference>
<dbReference type="AlphaFoldDB" id="A0AAE7UT65"/>
<evidence type="ECO:0000313" key="8">
    <source>
        <dbReference type="Proteomes" id="UP000822331"/>
    </source>
</evidence>
<proteinExistence type="predicted"/>
<dbReference type="PANTHER" id="PTHR33204:SF37">
    <property type="entry name" value="HTH-TYPE TRANSCRIPTIONAL REGULATOR YODB"/>
    <property type="match status" value="1"/>
</dbReference>
<organism evidence="6 7">
    <name type="scientific">Agrobacterium rubi</name>
    <dbReference type="NCBI Taxonomy" id="28099"/>
    <lineage>
        <taxon>Bacteria</taxon>
        <taxon>Pseudomonadati</taxon>
        <taxon>Pseudomonadota</taxon>
        <taxon>Alphaproteobacteria</taxon>
        <taxon>Hyphomicrobiales</taxon>
        <taxon>Rhizobiaceae</taxon>
        <taxon>Rhizobium/Agrobacterium group</taxon>
        <taxon>Agrobacterium</taxon>
    </lineage>
</organism>
<dbReference type="Gene3D" id="1.10.10.10">
    <property type="entry name" value="Winged helix-like DNA-binding domain superfamily/Winged helix DNA-binding domain"/>
    <property type="match status" value="1"/>
</dbReference>
<dbReference type="GO" id="GO:0003677">
    <property type="term" value="F:DNA binding"/>
    <property type="evidence" value="ECO:0007669"/>
    <property type="project" value="UniProtKB-KW"/>
</dbReference>
<dbReference type="InterPro" id="IPR036388">
    <property type="entry name" value="WH-like_DNA-bd_sf"/>
</dbReference>
<reference evidence="5 8" key="1">
    <citation type="journal article" date="2020" name="Science">
        <title>Unexpected conservation and global transmission of agrobacterial virulence plasmids.</title>
        <authorList>
            <person name="Weisberg A.J."/>
            <person name="Davis E.W. 2nd"/>
            <person name="Tabima J."/>
            <person name="Belcher M.S."/>
            <person name="Miller M."/>
            <person name="Kuo C.H."/>
            <person name="Loper J.E."/>
            <person name="Grunwald N.J."/>
            <person name="Putnam M.L."/>
            <person name="Chang J.H."/>
        </authorList>
    </citation>
    <scope>NUCLEOTIDE SEQUENCE [LARGE SCALE GENOMIC DNA]</scope>
    <source>
        <strain evidence="5 8">A19/93</strain>
    </source>
</reference>
<dbReference type="Proteomes" id="UP000663912">
    <property type="component" value="Plasmid pW2_73_1"/>
</dbReference>
<evidence type="ECO:0000313" key="5">
    <source>
        <dbReference type="EMBL" id="NTF39788.1"/>
    </source>
</evidence>
<keyword evidence="3" id="KW-0804">Transcription</keyword>
<evidence type="ECO:0000256" key="3">
    <source>
        <dbReference type="ARBA" id="ARBA00023163"/>
    </source>
</evidence>
<keyword evidence="1" id="KW-0805">Transcription regulation</keyword>
<keyword evidence="6" id="KW-0614">Plasmid</keyword>
<evidence type="ECO:0000313" key="7">
    <source>
        <dbReference type="Proteomes" id="UP000663912"/>
    </source>
</evidence>
<dbReference type="Pfam" id="PF01638">
    <property type="entry name" value="HxlR"/>
    <property type="match status" value="1"/>
</dbReference>
<evidence type="ECO:0000313" key="6">
    <source>
        <dbReference type="EMBL" id="QTG03372.1"/>
    </source>
</evidence>
<gene>
    <name evidence="5" type="ORF">G6L72_24165</name>
    <name evidence="6" type="ORF">G6M88_23240</name>
</gene>